<dbReference type="Proteomes" id="UP000480410">
    <property type="component" value="Unassembled WGS sequence"/>
</dbReference>
<feature type="non-terminal residue" evidence="2">
    <location>
        <position position="60"/>
    </location>
</feature>
<organism evidence="2 3">
    <name type="scientific">Pseudomonas brassicae</name>
    <dbReference type="NCBI Taxonomy" id="2708063"/>
    <lineage>
        <taxon>Bacteria</taxon>
        <taxon>Pseudomonadati</taxon>
        <taxon>Pseudomonadota</taxon>
        <taxon>Gammaproteobacteria</taxon>
        <taxon>Pseudomonadales</taxon>
        <taxon>Pseudomonadaceae</taxon>
        <taxon>Pseudomonas</taxon>
    </lineage>
</organism>
<keyword evidence="1" id="KW-1133">Transmembrane helix</keyword>
<accession>A0A6M0CXZ2</accession>
<reference evidence="2 3" key="1">
    <citation type="submission" date="2020-02" db="EMBL/GenBank/DDBJ databases">
        <title>Broccoli isolated Pseudomonas sp.</title>
        <authorList>
            <person name="Fujikawa T."/>
            <person name="Sawada H."/>
        </authorList>
    </citation>
    <scope>NUCLEOTIDE SEQUENCE [LARGE SCALE GENOMIC DNA]</scope>
    <source>
        <strain evidence="2 3">MAFF212428</strain>
    </source>
</reference>
<protein>
    <submittedName>
        <fullName evidence="2">DUF1145 domain-containing protein</fullName>
    </submittedName>
</protein>
<evidence type="ECO:0000256" key="1">
    <source>
        <dbReference type="SAM" id="Phobius"/>
    </source>
</evidence>
<dbReference type="PANTHER" id="PTHR38775:SF1">
    <property type="entry name" value="INNER MEMBRANE PROTEIN"/>
    <property type="match status" value="1"/>
</dbReference>
<dbReference type="EMBL" id="JAAHBV010000752">
    <property type="protein sequence ID" value="NER62342.1"/>
    <property type="molecule type" value="Genomic_DNA"/>
</dbReference>
<gene>
    <name evidence="2" type="ORF">G3435_25090</name>
</gene>
<proteinExistence type="predicted"/>
<dbReference type="Pfam" id="PF06611">
    <property type="entry name" value="DUF1145"/>
    <property type="match status" value="1"/>
</dbReference>
<dbReference type="InterPro" id="IPR009525">
    <property type="entry name" value="DUF1145"/>
</dbReference>
<evidence type="ECO:0000313" key="2">
    <source>
        <dbReference type="EMBL" id="NER62342.1"/>
    </source>
</evidence>
<dbReference type="AlphaFoldDB" id="A0A6M0CXZ2"/>
<keyword evidence="1" id="KW-0472">Membrane</keyword>
<name>A0A6M0CXZ2_9PSED</name>
<feature type="transmembrane region" description="Helical" evidence="1">
    <location>
        <begin position="5"/>
        <end position="24"/>
    </location>
</feature>
<sequence length="60" mass="6724">MKALWLGKALTVVFWWVVLVNLLIPADKPLHALINLAGATLLGLHMLEMLMFNGRLRGRS</sequence>
<feature type="transmembrane region" description="Helical" evidence="1">
    <location>
        <begin position="30"/>
        <end position="52"/>
    </location>
</feature>
<evidence type="ECO:0000313" key="3">
    <source>
        <dbReference type="Proteomes" id="UP000480410"/>
    </source>
</evidence>
<dbReference type="PANTHER" id="PTHR38775">
    <property type="entry name" value="INNER MEMBRANE PROTEIN-RELATED"/>
    <property type="match status" value="1"/>
</dbReference>
<comment type="caution">
    <text evidence="2">The sequence shown here is derived from an EMBL/GenBank/DDBJ whole genome shotgun (WGS) entry which is preliminary data.</text>
</comment>
<keyword evidence="1" id="KW-0812">Transmembrane</keyword>